<keyword evidence="1" id="KW-0479">Metal-binding</keyword>
<dbReference type="SUPFAM" id="SSF57667">
    <property type="entry name" value="beta-beta-alpha zinc fingers"/>
    <property type="match status" value="1"/>
</dbReference>
<dbReference type="InterPro" id="IPR003656">
    <property type="entry name" value="Znf_BED"/>
</dbReference>
<reference evidence="7" key="1">
    <citation type="submission" date="2017-02" db="UniProtKB">
        <authorList>
            <consortium name="WormBaseParasite"/>
        </authorList>
    </citation>
    <scope>IDENTIFICATION</scope>
</reference>
<gene>
    <name evidence="5" type="ORF">TCLT_LOCUS3135</name>
</gene>
<protein>
    <submittedName>
        <fullName evidence="7">BED-type domain-containing protein</fullName>
    </submittedName>
</protein>
<organism evidence="7">
    <name type="scientific">Thelazia callipaeda</name>
    <name type="common">Oriental eyeworm</name>
    <name type="synonym">Parasitic nematode</name>
    <dbReference type="NCBI Taxonomy" id="103827"/>
    <lineage>
        <taxon>Eukaryota</taxon>
        <taxon>Metazoa</taxon>
        <taxon>Ecdysozoa</taxon>
        <taxon>Nematoda</taxon>
        <taxon>Chromadorea</taxon>
        <taxon>Rhabditida</taxon>
        <taxon>Spirurina</taxon>
        <taxon>Spiruromorpha</taxon>
        <taxon>Thelazioidea</taxon>
        <taxon>Thelaziidae</taxon>
        <taxon>Thelazia</taxon>
    </lineage>
</organism>
<dbReference type="EMBL" id="UYYF01001033">
    <property type="protein sequence ID" value="VDM99453.1"/>
    <property type="molecule type" value="Genomic_DNA"/>
</dbReference>
<evidence type="ECO:0000313" key="5">
    <source>
        <dbReference type="EMBL" id="VDM99453.1"/>
    </source>
</evidence>
<evidence type="ECO:0000256" key="2">
    <source>
        <dbReference type="ARBA" id="ARBA00022771"/>
    </source>
</evidence>
<evidence type="ECO:0000313" key="7">
    <source>
        <dbReference type="WBParaSite" id="TCLT_0000313501-mRNA-1"/>
    </source>
</evidence>
<dbReference type="Proteomes" id="UP000276776">
    <property type="component" value="Unassembled WGS sequence"/>
</dbReference>
<dbReference type="OMA" id="TKHLRCK"/>
<accession>A0A0N5CSD4</accession>
<dbReference type="GO" id="GO:0003677">
    <property type="term" value="F:DNA binding"/>
    <property type="evidence" value="ECO:0007669"/>
    <property type="project" value="InterPro"/>
</dbReference>
<dbReference type="WBParaSite" id="TCLT_0000313501-mRNA-1">
    <property type="protein sequence ID" value="TCLT_0000313501-mRNA-1"/>
    <property type="gene ID" value="TCLT_0000313501"/>
</dbReference>
<keyword evidence="6" id="KW-1185">Reference proteome</keyword>
<evidence type="ECO:0000259" key="4">
    <source>
        <dbReference type="Pfam" id="PF02892"/>
    </source>
</evidence>
<proteinExistence type="predicted"/>
<sequence length="453" mass="50136">MSVSVVGVYDHQQIPQNRYMVVGKSNVISNQEISANGITNDVTYEAGEGCRRIAEASNDSDTSDTTNVLEIGKRRSVYLASAPTEQYGQEEGCSVPKIARNDKCMENTEHLMSQRNNVYRGSGAELVTADDDGEHQTLHDISRCAPREITYEPQECNLQHCNMQQQHCSVHAQHCDVQELPLSNQRVDREVHSTEKNSVKNEIDSDETASHLLISLSNALTPSDAEFIDRYRPKGRPKHPVWNFFKFYKSGGLTLGYMCLLCGNGFTGPPNTTNATKHLRCKHKHEYLLYFDLLEGSKQGTFFGDVHQSIRELVSRRGVKTEAPVLQGNNTGENSRLSCEVIAEGTHRNHGWTEETAGSSQDADLHSFLCSALVSNTSKNSLVRYDVSNTGDNSEVSSSGEVVFAGSSTGDVESATSVVNSDATGQFAGQVESFLKDYRRLEVEVCFLLYNII</sequence>
<dbReference type="Pfam" id="PF02892">
    <property type="entry name" value="zf-BED"/>
    <property type="match status" value="1"/>
</dbReference>
<dbReference type="OrthoDB" id="5804524at2759"/>
<dbReference type="InterPro" id="IPR036236">
    <property type="entry name" value="Znf_C2H2_sf"/>
</dbReference>
<keyword evidence="3" id="KW-0862">Zinc</keyword>
<evidence type="ECO:0000256" key="3">
    <source>
        <dbReference type="ARBA" id="ARBA00022833"/>
    </source>
</evidence>
<dbReference type="AlphaFoldDB" id="A0A0N5CSD4"/>
<dbReference type="GO" id="GO:0008270">
    <property type="term" value="F:zinc ion binding"/>
    <property type="evidence" value="ECO:0007669"/>
    <property type="project" value="UniProtKB-KW"/>
</dbReference>
<reference evidence="5 6" key="2">
    <citation type="submission" date="2018-11" db="EMBL/GenBank/DDBJ databases">
        <authorList>
            <consortium name="Pathogen Informatics"/>
        </authorList>
    </citation>
    <scope>NUCLEOTIDE SEQUENCE [LARGE SCALE GENOMIC DNA]</scope>
</reference>
<evidence type="ECO:0000256" key="1">
    <source>
        <dbReference type="ARBA" id="ARBA00022723"/>
    </source>
</evidence>
<evidence type="ECO:0000313" key="6">
    <source>
        <dbReference type="Proteomes" id="UP000276776"/>
    </source>
</evidence>
<feature type="domain" description="BED-type" evidence="4">
    <location>
        <begin position="240"/>
        <end position="284"/>
    </location>
</feature>
<keyword evidence="2" id="KW-0863">Zinc-finger</keyword>
<name>A0A0N5CSD4_THECL</name>